<dbReference type="CDD" id="cd00198">
    <property type="entry name" value="vWFA"/>
    <property type="match status" value="1"/>
</dbReference>
<comment type="caution">
    <text evidence="4">The sequence shown here is derived from an EMBL/GenBank/DDBJ whole genome shotgun (WGS) entry which is preliminary data.</text>
</comment>
<dbReference type="PANTHER" id="PTHR37947">
    <property type="entry name" value="BLL2462 PROTEIN"/>
    <property type="match status" value="1"/>
</dbReference>
<feature type="transmembrane region" description="Helical" evidence="2">
    <location>
        <begin position="45"/>
        <end position="63"/>
    </location>
</feature>
<feature type="region of interest" description="Disordered" evidence="1">
    <location>
        <begin position="886"/>
        <end position="978"/>
    </location>
</feature>
<feature type="compositionally biased region" description="Basic and acidic residues" evidence="1">
    <location>
        <begin position="890"/>
        <end position="900"/>
    </location>
</feature>
<keyword evidence="5" id="KW-1185">Reference proteome</keyword>
<dbReference type="Gene3D" id="3.40.50.410">
    <property type="entry name" value="von Willebrand factor, type A domain"/>
    <property type="match status" value="1"/>
</dbReference>
<organism evidence="4 5">
    <name type="scientific">Paenibacillus residui</name>
    <dbReference type="NCBI Taxonomy" id="629724"/>
    <lineage>
        <taxon>Bacteria</taxon>
        <taxon>Bacillati</taxon>
        <taxon>Bacillota</taxon>
        <taxon>Bacilli</taxon>
        <taxon>Bacillales</taxon>
        <taxon>Paenibacillaceae</taxon>
        <taxon>Paenibacillus</taxon>
    </lineage>
</organism>
<feature type="transmembrane region" description="Helical" evidence="2">
    <location>
        <begin position="6"/>
        <end position="24"/>
    </location>
</feature>
<feature type="compositionally biased region" description="Basic and acidic residues" evidence="1">
    <location>
        <begin position="946"/>
        <end position="966"/>
    </location>
</feature>
<reference evidence="5" key="1">
    <citation type="journal article" date="2019" name="Int. J. Syst. Evol. Microbiol.">
        <title>The Global Catalogue of Microorganisms (GCM) 10K type strain sequencing project: providing services to taxonomists for standard genome sequencing and annotation.</title>
        <authorList>
            <consortium name="The Broad Institute Genomics Platform"/>
            <consortium name="The Broad Institute Genome Sequencing Center for Infectious Disease"/>
            <person name="Wu L."/>
            <person name="Ma J."/>
        </authorList>
    </citation>
    <scope>NUCLEOTIDE SEQUENCE [LARGE SCALE GENOMIC DNA]</scope>
    <source>
        <strain evidence="5">CCUG 57263</strain>
    </source>
</reference>
<evidence type="ECO:0000313" key="5">
    <source>
        <dbReference type="Proteomes" id="UP001597120"/>
    </source>
</evidence>
<dbReference type="InterPro" id="IPR002035">
    <property type="entry name" value="VWF_A"/>
</dbReference>
<dbReference type="PROSITE" id="PS50234">
    <property type="entry name" value="VWFA"/>
    <property type="match status" value="1"/>
</dbReference>
<evidence type="ECO:0000259" key="3">
    <source>
        <dbReference type="PROSITE" id="PS50234"/>
    </source>
</evidence>
<evidence type="ECO:0000256" key="1">
    <source>
        <dbReference type="SAM" id="MobiDB-lite"/>
    </source>
</evidence>
<evidence type="ECO:0000313" key="4">
    <source>
        <dbReference type="EMBL" id="MFD0869872.1"/>
    </source>
</evidence>
<dbReference type="SMART" id="SM00327">
    <property type="entry name" value="VWA"/>
    <property type="match status" value="1"/>
</dbReference>
<protein>
    <submittedName>
        <fullName evidence="4">VWA domain-containing protein</fullName>
    </submittedName>
</protein>
<keyword evidence="2" id="KW-0812">Transmembrane</keyword>
<proteinExistence type="predicted"/>
<dbReference type="Pfam" id="PF13768">
    <property type="entry name" value="VWA_3"/>
    <property type="match status" value="1"/>
</dbReference>
<dbReference type="Proteomes" id="UP001597120">
    <property type="component" value="Unassembled WGS sequence"/>
</dbReference>
<gene>
    <name evidence="4" type="ORF">ACFQ03_11980</name>
</gene>
<dbReference type="SUPFAM" id="SSF52317">
    <property type="entry name" value="Class I glutamine amidotransferase-like"/>
    <property type="match status" value="1"/>
</dbReference>
<keyword evidence="2" id="KW-1133">Transmembrane helix</keyword>
<feature type="domain" description="VWFA" evidence="3">
    <location>
        <begin position="409"/>
        <end position="574"/>
    </location>
</feature>
<dbReference type="Gene3D" id="3.40.50.880">
    <property type="match status" value="2"/>
</dbReference>
<dbReference type="Pfam" id="PF00092">
    <property type="entry name" value="VWA"/>
    <property type="match status" value="1"/>
</dbReference>
<accession>A0ABW3D8R8</accession>
<dbReference type="PANTHER" id="PTHR37947:SF2">
    <property type="entry name" value="VON WILLEBRAND FACTOR TYPE A"/>
    <property type="match status" value="1"/>
</dbReference>
<dbReference type="EMBL" id="JBHTIU010000037">
    <property type="protein sequence ID" value="MFD0869872.1"/>
    <property type="molecule type" value="Genomic_DNA"/>
</dbReference>
<name>A0ABW3D8R8_9BACL</name>
<dbReference type="InterPro" id="IPR029062">
    <property type="entry name" value="Class_I_gatase-like"/>
</dbReference>
<dbReference type="SUPFAM" id="SSF53300">
    <property type="entry name" value="vWA-like"/>
    <property type="match status" value="2"/>
</dbReference>
<dbReference type="RefSeq" id="WP_379288326.1">
    <property type="nucleotide sequence ID" value="NZ_JBHTIU010000037.1"/>
</dbReference>
<evidence type="ECO:0000256" key="2">
    <source>
        <dbReference type="SAM" id="Phobius"/>
    </source>
</evidence>
<keyword evidence="2" id="KW-0472">Membrane</keyword>
<dbReference type="InterPro" id="IPR036465">
    <property type="entry name" value="vWFA_dom_sf"/>
</dbReference>
<sequence>MGIQFSTPWLLLLLLPAVYLLYRFGRGTVRLSGNRKRLAIALRSAVLLLLILALAGMQIYSVLERKAVVFVHDRSDSMPESAAPLLDWMKLAADAKGTEDAVGVVAAGLEPAVERKPDSRNLEGFQWTSQINRQFSNLEAGLRAAGGLLSDEYTSRIVLVSDGEENAGDLLRQARLLGDKNVPVDVLYVPRENGLDVAVESIKVPEKLYQAEQYTLEVVLSSTEAVQGELRIYEDNREISIQQVSLERGENRFALQSLAKEPGFHRYRAEIYVPGDTQAANNSGAAFSRVTGPPKVLIVEGEPGTSQNLASVLDSGLIPYDILPPEMLSRELAGYTSYESILLNNVPATRMSELQMSMIEQAVRDYGVGLIMFGGENSFGLGGYFHTPIEKALPVYMDLQGKREIPSLGLILVIDKSGSMSGDKITLAQEAATRTVELLREKDTLGILAFDSSNWWVSEPDKLTDKEKVIGEINSIPADGGTEIYPALEEAYAKLKQVEAQRKHIILLTDGQSATSQSYEQLTAGMTEDNITLSTVAIGDGADTQLLERLANLAKGRYYFTNDQSTVPAIFSREAVMVSRTYIVDQPFAPIVGQAADWSSLFRNGVPMVQAYIAATPKETAEVALMSPEPDPLLARWQYGSGRTVAWTSDVTGRWAKDWIAWEGFPEAMSQIIKWTFPQFNSSPLEISTQLRGSQLALDVKSLMPDFQGELKATITDEALEAQEVSLHPVIPGQYTGQFPVTRPGAYLTKIDVLQSKDGEEDSEVIGSITSGFVIPYSPEYRITAGDGEQKLRRLAELTGGRVLSVDRPEEVFAVEAASKKQYRDLTWPLLAAALLLWLADIAVRRLSIPWSRLVGSLVFWRGSGTGNTDPSESSEGSELFRRLQQSKNKGADSGKERADGAAASGGMIRSALAEEKPVPEQRSTPGNTFGHGTKDSGEPPGLADSGRDSAAARKEEAKHSKDDTMNRLLAAKKRRKL</sequence>